<keyword evidence="2" id="KW-0808">Transferase</keyword>
<dbReference type="PANTHER" id="PTHR45947:SF3">
    <property type="entry name" value="SULFOQUINOVOSYL TRANSFERASE SQD2"/>
    <property type="match status" value="1"/>
</dbReference>
<dbReference type="RefSeq" id="WP_074761690.1">
    <property type="nucleotide sequence ID" value="NZ_FNRF01000004.1"/>
</dbReference>
<dbReference type="EMBL" id="FNRF01000004">
    <property type="protein sequence ID" value="SEA72843.1"/>
    <property type="molecule type" value="Genomic_DNA"/>
</dbReference>
<reference evidence="2 3" key="1">
    <citation type="submission" date="2016-10" db="EMBL/GenBank/DDBJ databases">
        <authorList>
            <person name="de Groot N.N."/>
        </authorList>
    </citation>
    <scope>NUCLEOTIDE SEQUENCE [LARGE SCALE GENOMIC DNA]</scope>
    <source>
        <strain evidence="2 3">D31d</strain>
    </source>
</reference>
<dbReference type="Pfam" id="PF00534">
    <property type="entry name" value="Glycos_transf_1"/>
    <property type="match status" value="1"/>
</dbReference>
<proteinExistence type="predicted"/>
<evidence type="ECO:0000313" key="3">
    <source>
        <dbReference type="Proteomes" id="UP000182257"/>
    </source>
</evidence>
<gene>
    <name evidence="2" type="ORF">SAMN05216462_2359</name>
</gene>
<feature type="domain" description="Glycosyl transferase family 1" evidence="1">
    <location>
        <begin position="187"/>
        <end position="355"/>
    </location>
</feature>
<dbReference type="SUPFAM" id="SSF53756">
    <property type="entry name" value="UDP-Glycosyltransferase/glycogen phosphorylase"/>
    <property type="match status" value="1"/>
</dbReference>
<dbReference type="OrthoDB" id="9790710at2"/>
<sequence length="378" mass="42547">MKKKICFVVAIPMTAHTFLRDHIRVLCEVYDIYLVANIKSEEEVKGLAIKGWKSIDIERGISLTKDLKAVAQLKSYFAEMKFDAVHSVTPKAGLVTALAGKLAGIKHRTHIFTGQVWATRTGLMRQMLKSIDKIIAKCDNHIMVDGKSQRAFLEKEGVLKSGKALVFCKGSIAGVNSERFVPDAVARKEEREKMGIKDDMLTYIFLGRLNHDKGIGELYEAYNRLAAEEKDVYLLLVGMDEEGYIEKLPDYKHIQDGKNFSYYGLTKQPERVLNAGDVFVLPTYREGFGSSVLEAACIGLPCICSDAYGVLDAYIDGETGLQCKVGDAESLYQCMKKMHDNADMRMNMGKRSRERALHDFNVKPISEAWLKFYKEILV</sequence>
<dbReference type="Gene3D" id="3.40.50.2000">
    <property type="entry name" value="Glycogen Phosphorylase B"/>
    <property type="match status" value="2"/>
</dbReference>
<name>A0A1H4DJ34_XYLRU</name>
<dbReference type="Proteomes" id="UP000182257">
    <property type="component" value="Unassembled WGS sequence"/>
</dbReference>
<dbReference type="GO" id="GO:0016757">
    <property type="term" value="F:glycosyltransferase activity"/>
    <property type="evidence" value="ECO:0007669"/>
    <property type="project" value="InterPro"/>
</dbReference>
<evidence type="ECO:0000313" key="2">
    <source>
        <dbReference type="EMBL" id="SEA72843.1"/>
    </source>
</evidence>
<dbReference type="InterPro" id="IPR050194">
    <property type="entry name" value="Glycosyltransferase_grp1"/>
</dbReference>
<dbReference type="AlphaFoldDB" id="A0A1H4DJ34"/>
<accession>A0A1H4DJ34</accession>
<dbReference type="InterPro" id="IPR001296">
    <property type="entry name" value="Glyco_trans_1"/>
</dbReference>
<evidence type="ECO:0000259" key="1">
    <source>
        <dbReference type="Pfam" id="PF00534"/>
    </source>
</evidence>
<organism evidence="2 3">
    <name type="scientific">Xylanibacter ruminicola</name>
    <name type="common">Prevotella ruminicola</name>
    <dbReference type="NCBI Taxonomy" id="839"/>
    <lineage>
        <taxon>Bacteria</taxon>
        <taxon>Pseudomonadati</taxon>
        <taxon>Bacteroidota</taxon>
        <taxon>Bacteroidia</taxon>
        <taxon>Bacteroidales</taxon>
        <taxon>Prevotellaceae</taxon>
        <taxon>Xylanibacter</taxon>
    </lineage>
</organism>
<dbReference type="PANTHER" id="PTHR45947">
    <property type="entry name" value="SULFOQUINOVOSYL TRANSFERASE SQD2"/>
    <property type="match status" value="1"/>
</dbReference>
<protein>
    <submittedName>
        <fullName evidence="2">Glycosyltransferase involved in cell wall bisynthesis</fullName>
    </submittedName>
</protein>